<proteinExistence type="predicted"/>
<dbReference type="EMBL" id="BAABKC010000037">
    <property type="protein sequence ID" value="GAA5053445.1"/>
    <property type="molecule type" value="Genomic_DNA"/>
</dbReference>
<sequence>MSGSVPPDAPDPAGPGRPPREDWHRRRSRRVAVTVVSRAVFVASGLVAAYYLLPLEDRGTDLTSVALVLGLLAAVTLFGWEVAVIARSPYPRLRAVEALAVTLPLFLLLFAVAYFLLDRSVPGSFNEPLTRTDALYFALTTFATVGFGDIVPRSQAGRILTMLQMAGGLLLVGVAARVLTHAIETGLRRQRHDR</sequence>
<dbReference type="RefSeq" id="WP_345668286.1">
    <property type="nucleotide sequence ID" value="NZ_BAABKC010000037.1"/>
</dbReference>
<keyword evidence="4" id="KW-0406">Ion transport</keyword>
<dbReference type="Gene3D" id="1.10.287.70">
    <property type="match status" value="1"/>
</dbReference>
<evidence type="ECO:0000313" key="4">
    <source>
        <dbReference type="EMBL" id="GAA5053445.1"/>
    </source>
</evidence>
<keyword evidence="2" id="KW-1133">Transmembrane helix</keyword>
<keyword evidence="4" id="KW-0813">Transport</keyword>
<feature type="compositionally biased region" description="Pro residues" evidence="1">
    <location>
        <begin position="7"/>
        <end position="17"/>
    </location>
</feature>
<keyword evidence="2" id="KW-0472">Membrane</keyword>
<dbReference type="InterPro" id="IPR013099">
    <property type="entry name" value="K_chnl_dom"/>
</dbReference>
<keyword evidence="5" id="KW-1185">Reference proteome</keyword>
<feature type="region of interest" description="Disordered" evidence="1">
    <location>
        <begin position="1"/>
        <end position="25"/>
    </location>
</feature>
<accession>A0ABP9KBM0</accession>
<feature type="transmembrane region" description="Helical" evidence="2">
    <location>
        <begin position="98"/>
        <end position="115"/>
    </location>
</feature>
<evidence type="ECO:0000256" key="1">
    <source>
        <dbReference type="SAM" id="MobiDB-lite"/>
    </source>
</evidence>
<dbReference type="GO" id="GO:0034220">
    <property type="term" value="P:monoatomic ion transmembrane transport"/>
    <property type="evidence" value="ECO:0007669"/>
    <property type="project" value="UniProtKB-KW"/>
</dbReference>
<dbReference type="Proteomes" id="UP001500124">
    <property type="component" value="Unassembled WGS sequence"/>
</dbReference>
<feature type="domain" description="Potassium channel" evidence="3">
    <location>
        <begin position="105"/>
        <end position="183"/>
    </location>
</feature>
<evidence type="ECO:0000256" key="2">
    <source>
        <dbReference type="SAM" id="Phobius"/>
    </source>
</evidence>
<keyword evidence="2" id="KW-0812">Transmembrane</keyword>
<keyword evidence="4" id="KW-0407">Ion channel</keyword>
<evidence type="ECO:0000313" key="5">
    <source>
        <dbReference type="Proteomes" id="UP001500124"/>
    </source>
</evidence>
<feature type="transmembrane region" description="Helical" evidence="2">
    <location>
        <begin position="65"/>
        <end position="86"/>
    </location>
</feature>
<comment type="caution">
    <text evidence="4">The sequence shown here is derived from an EMBL/GenBank/DDBJ whole genome shotgun (WGS) entry which is preliminary data.</text>
</comment>
<evidence type="ECO:0000259" key="3">
    <source>
        <dbReference type="Pfam" id="PF07885"/>
    </source>
</evidence>
<feature type="transmembrane region" description="Helical" evidence="2">
    <location>
        <begin position="159"/>
        <end position="179"/>
    </location>
</feature>
<protein>
    <submittedName>
        <fullName evidence="4">Potassium channel family protein</fullName>
    </submittedName>
</protein>
<gene>
    <name evidence="4" type="ORF">GCM10023336_23690</name>
</gene>
<name>A0ABP9KBM0_9ACTN</name>
<dbReference type="Pfam" id="PF07885">
    <property type="entry name" value="Ion_trans_2"/>
    <property type="match status" value="1"/>
</dbReference>
<dbReference type="SUPFAM" id="SSF81324">
    <property type="entry name" value="Voltage-gated potassium channels"/>
    <property type="match status" value="1"/>
</dbReference>
<reference evidence="5" key="1">
    <citation type="journal article" date="2019" name="Int. J. Syst. Evol. Microbiol.">
        <title>The Global Catalogue of Microorganisms (GCM) 10K type strain sequencing project: providing services to taxonomists for standard genome sequencing and annotation.</title>
        <authorList>
            <consortium name="The Broad Institute Genomics Platform"/>
            <consortium name="The Broad Institute Genome Sequencing Center for Infectious Disease"/>
            <person name="Wu L."/>
            <person name="Ma J."/>
        </authorList>
    </citation>
    <scope>NUCLEOTIDE SEQUENCE [LARGE SCALE GENOMIC DNA]</scope>
    <source>
        <strain evidence="5">JCM 18410</strain>
    </source>
</reference>
<organism evidence="4 5">
    <name type="scientific">Streptomyces similanensis</name>
    <dbReference type="NCBI Taxonomy" id="1274988"/>
    <lineage>
        <taxon>Bacteria</taxon>
        <taxon>Bacillati</taxon>
        <taxon>Actinomycetota</taxon>
        <taxon>Actinomycetes</taxon>
        <taxon>Kitasatosporales</taxon>
        <taxon>Streptomycetaceae</taxon>
        <taxon>Streptomyces</taxon>
    </lineage>
</organism>
<feature type="transmembrane region" description="Helical" evidence="2">
    <location>
        <begin position="31"/>
        <end position="53"/>
    </location>
</feature>